<proteinExistence type="predicted"/>
<dbReference type="AlphaFoldDB" id="A0A378QLL2"/>
<feature type="coiled-coil region" evidence="1">
    <location>
        <begin position="64"/>
        <end position="91"/>
    </location>
</feature>
<organism evidence="2 3">
    <name type="scientific">Faucicola atlantae</name>
    <dbReference type="NCBI Taxonomy" id="34059"/>
    <lineage>
        <taxon>Bacteria</taxon>
        <taxon>Pseudomonadati</taxon>
        <taxon>Pseudomonadota</taxon>
        <taxon>Gammaproteobacteria</taxon>
        <taxon>Moraxellales</taxon>
        <taxon>Moraxellaceae</taxon>
        <taxon>Faucicola</taxon>
    </lineage>
</organism>
<reference evidence="2 3" key="1">
    <citation type="submission" date="2018-06" db="EMBL/GenBank/DDBJ databases">
        <authorList>
            <consortium name="Pathogen Informatics"/>
            <person name="Doyle S."/>
        </authorList>
    </citation>
    <scope>NUCLEOTIDE SEQUENCE [LARGE SCALE GENOMIC DNA]</scope>
    <source>
        <strain evidence="2 3">NCTC11091</strain>
    </source>
</reference>
<sequence length="152" mass="17838">MKNELTKSENDLLERLVREFEAKVAKSKRLADEQLLMLTLTQKSVLSDADVKKLKLLLEFEQSKIRIREKKKQAKQVLKNHESEKKEIIENRYKRFGLVTIESLKKLPNQKATISLNDFLYLMLSDENLNEKDKEWVSGFLQNDVMNGDPKD</sequence>
<gene>
    <name evidence="2" type="ORF">NCTC11091_02130</name>
</gene>
<keyword evidence="1" id="KW-0175">Coiled coil</keyword>
<feature type="coiled-coil region" evidence="1">
    <location>
        <begin position="3"/>
        <end position="30"/>
    </location>
</feature>
<dbReference type="Proteomes" id="UP000255193">
    <property type="component" value="Unassembled WGS sequence"/>
</dbReference>
<dbReference type="RefSeq" id="WP_067059090.1">
    <property type="nucleotide sequence ID" value="NZ_MXAO01000047.1"/>
</dbReference>
<name>A0A378QLL2_9GAMM</name>
<accession>A0A378QLL2</accession>
<evidence type="ECO:0000313" key="3">
    <source>
        <dbReference type="Proteomes" id="UP000255193"/>
    </source>
</evidence>
<evidence type="ECO:0000256" key="1">
    <source>
        <dbReference type="SAM" id="Coils"/>
    </source>
</evidence>
<evidence type="ECO:0000313" key="2">
    <source>
        <dbReference type="EMBL" id="STZ01658.1"/>
    </source>
</evidence>
<dbReference type="EMBL" id="UGQA01000005">
    <property type="protein sequence ID" value="STZ01658.1"/>
    <property type="molecule type" value="Genomic_DNA"/>
</dbReference>
<protein>
    <submittedName>
        <fullName evidence="2">Uncharacterized protein</fullName>
    </submittedName>
</protein>